<feature type="domain" description="DDE Tnp4" evidence="3">
    <location>
        <begin position="7"/>
        <end position="67"/>
    </location>
</feature>
<dbReference type="AlphaFoldDB" id="A0A8W8MLA5"/>
<evidence type="ECO:0000313" key="4">
    <source>
        <dbReference type="EnsemblMetazoa" id="G33665.1:cds"/>
    </source>
</evidence>
<protein>
    <recommendedName>
        <fullName evidence="3">DDE Tnp4 domain-containing protein</fullName>
    </recommendedName>
</protein>
<evidence type="ECO:0000259" key="3">
    <source>
        <dbReference type="Pfam" id="PF13359"/>
    </source>
</evidence>
<comment type="cofactor">
    <cofactor evidence="1">
        <name>a divalent metal cation</name>
        <dbReference type="ChEBI" id="CHEBI:60240"/>
    </cofactor>
</comment>
<keyword evidence="5" id="KW-1185">Reference proteome</keyword>
<keyword evidence="2" id="KW-0479">Metal-binding</keyword>
<accession>A0A8W8MLA5</accession>
<evidence type="ECO:0000256" key="2">
    <source>
        <dbReference type="ARBA" id="ARBA00022723"/>
    </source>
</evidence>
<dbReference type="EnsemblMetazoa" id="G33665.1">
    <property type="protein sequence ID" value="G33665.1:cds"/>
    <property type="gene ID" value="G33665"/>
</dbReference>
<proteinExistence type="predicted"/>
<dbReference type="Proteomes" id="UP000005408">
    <property type="component" value="Unassembled WGS sequence"/>
</dbReference>
<organism evidence="4 5">
    <name type="scientific">Magallana gigas</name>
    <name type="common">Pacific oyster</name>
    <name type="synonym">Crassostrea gigas</name>
    <dbReference type="NCBI Taxonomy" id="29159"/>
    <lineage>
        <taxon>Eukaryota</taxon>
        <taxon>Metazoa</taxon>
        <taxon>Spiralia</taxon>
        <taxon>Lophotrochozoa</taxon>
        <taxon>Mollusca</taxon>
        <taxon>Bivalvia</taxon>
        <taxon>Autobranchia</taxon>
        <taxon>Pteriomorphia</taxon>
        <taxon>Ostreida</taxon>
        <taxon>Ostreoidea</taxon>
        <taxon>Ostreidae</taxon>
        <taxon>Magallana</taxon>
    </lineage>
</organism>
<dbReference type="GO" id="GO:0046872">
    <property type="term" value="F:metal ion binding"/>
    <property type="evidence" value="ECO:0007669"/>
    <property type="project" value="UniProtKB-KW"/>
</dbReference>
<reference evidence="4" key="1">
    <citation type="submission" date="2022-08" db="UniProtKB">
        <authorList>
            <consortium name="EnsemblMetazoa"/>
        </authorList>
    </citation>
    <scope>IDENTIFICATION</scope>
    <source>
        <strain evidence="4">05x7-T-G4-1.051#20</strain>
    </source>
</reference>
<dbReference type="InterPro" id="IPR027806">
    <property type="entry name" value="HARBI1_dom"/>
</dbReference>
<name>A0A8W8MLA5_MAGGI</name>
<evidence type="ECO:0000313" key="5">
    <source>
        <dbReference type="Proteomes" id="UP000005408"/>
    </source>
</evidence>
<dbReference type="Pfam" id="PF13359">
    <property type="entry name" value="DDE_Tnp_4"/>
    <property type="match status" value="1"/>
</dbReference>
<evidence type="ECO:0000256" key="1">
    <source>
        <dbReference type="ARBA" id="ARBA00001968"/>
    </source>
</evidence>
<sequence length="120" mass="13894">MPSFMEKGEKQLSTDAANTSRLVTKIRWVVESANARIKQWKYLSYILPSSQIPFIGDYVRIVCSICNRYLKPLASGSVEEDQALGAKMLFLSKQVNQLKEQVEEQHLDRRTVCWREVQGW</sequence>